<dbReference type="Pfam" id="PF04083">
    <property type="entry name" value="Abhydro_lipase"/>
    <property type="match status" value="1"/>
</dbReference>
<accession>A0A7M7QD93</accession>
<dbReference type="InterPro" id="IPR006693">
    <property type="entry name" value="AB_hydrolase_lipase"/>
</dbReference>
<evidence type="ECO:0000259" key="1">
    <source>
        <dbReference type="Pfam" id="PF04083"/>
    </source>
</evidence>
<organism evidence="2 3">
    <name type="scientific">Nasonia vitripennis</name>
    <name type="common">Parasitic wasp</name>
    <dbReference type="NCBI Taxonomy" id="7425"/>
    <lineage>
        <taxon>Eukaryota</taxon>
        <taxon>Metazoa</taxon>
        <taxon>Ecdysozoa</taxon>
        <taxon>Arthropoda</taxon>
        <taxon>Hexapoda</taxon>
        <taxon>Insecta</taxon>
        <taxon>Pterygota</taxon>
        <taxon>Neoptera</taxon>
        <taxon>Endopterygota</taxon>
        <taxon>Hymenoptera</taxon>
        <taxon>Apocrita</taxon>
        <taxon>Proctotrupomorpha</taxon>
        <taxon>Chalcidoidea</taxon>
        <taxon>Pteromalidae</taxon>
        <taxon>Pteromalinae</taxon>
        <taxon>Nasonia</taxon>
    </lineage>
</organism>
<dbReference type="Proteomes" id="UP000002358">
    <property type="component" value="Chromosome 3"/>
</dbReference>
<dbReference type="RefSeq" id="XP_031783793.1">
    <property type="nucleotide sequence ID" value="XM_031927933.2"/>
</dbReference>
<dbReference type="InterPro" id="IPR029058">
    <property type="entry name" value="AB_hydrolase_fold"/>
</dbReference>
<dbReference type="EnsemblMetazoa" id="XM_031927933">
    <property type="protein sequence ID" value="XP_031783793"/>
    <property type="gene ID" value="LOC100678182"/>
</dbReference>
<dbReference type="InParanoid" id="A0A7M7QD93"/>
<dbReference type="Gene3D" id="3.40.50.1820">
    <property type="entry name" value="alpha/beta hydrolase"/>
    <property type="match status" value="1"/>
</dbReference>
<protein>
    <recommendedName>
        <fullName evidence="1">Partial AB-hydrolase lipase domain-containing protein</fullName>
    </recommendedName>
</protein>
<dbReference type="SMR" id="A0A7M7QD93"/>
<dbReference type="SUPFAM" id="SSF53474">
    <property type="entry name" value="alpha/beta-Hydrolases"/>
    <property type="match status" value="1"/>
</dbReference>
<dbReference type="GeneID" id="100678182"/>
<sequence length="199" mass="22622">MIRSIAISICVILCSTEIFAMLELIRQFFDATDTNITRVRTEEERQARSGEFAVLDFIGLVEQYDEYTAEEYDVQTDDGYILKLHRITGSSSSPKAAGKPIVYFQHGLFGDSDFKVVLGPKQALTFLLVDAGYDVRLENCRGTAYSKRHVKYSARGSSLKFWNFSIDELALIDVPKFIDVVLEKTSQQKLSYIGYTPWE</sequence>
<dbReference type="GO" id="GO:0006629">
    <property type="term" value="P:lipid metabolic process"/>
    <property type="evidence" value="ECO:0007669"/>
    <property type="project" value="InterPro"/>
</dbReference>
<name>A0A7M7QD93_NASVI</name>
<keyword evidence="3" id="KW-1185">Reference proteome</keyword>
<evidence type="ECO:0000313" key="2">
    <source>
        <dbReference type="EnsemblMetazoa" id="XP_031783793"/>
    </source>
</evidence>
<feature type="domain" description="Partial AB-hydrolase lipase" evidence="1">
    <location>
        <begin position="63"/>
        <end position="113"/>
    </location>
</feature>
<reference evidence="2" key="1">
    <citation type="submission" date="2021-01" db="UniProtKB">
        <authorList>
            <consortium name="EnsemblMetazoa"/>
        </authorList>
    </citation>
    <scope>IDENTIFICATION</scope>
</reference>
<evidence type="ECO:0000313" key="3">
    <source>
        <dbReference type="Proteomes" id="UP000002358"/>
    </source>
</evidence>
<dbReference type="PANTHER" id="PTHR11005">
    <property type="entry name" value="LYSOSOMAL ACID LIPASE-RELATED"/>
    <property type="match status" value="1"/>
</dbReference>
<dbReference type="OrthoDB" id="9974421at2759"/>
<dbReference type="AlphaFoldDB" id="A0A7M7QD93"/>
<proteinExistence type="predicted"/>